<sequence>MINCAPYAIHVVTGAPYDLALDAAIRHGWRDGVGMDSIAEWNALKEFHPDLSRKPKPTGSRRCSAGSACLAWTLTW</sequence>
<dbReference type="AlphaFoldDB" id="A0A6J5DL12"/>
<reference evidence="1 2" key="1">
    <citation type="submission" date="2020-04" db="EMBL/GenBank/DDBJ databases">
        <authorList>
            <person name="De Canck E."/>
        </authorList>
    </citation>
    <scope>NUCLEOTIDE SEQUENCE [LARGE SCALE GENOMIC DNA]</scope>
    <source>
        <strain evidence="1 2">LMG 29542</strain>
    </source>
</reference>
<evidence type="ECO:0000313" key="1">
    <source>
        <dbReference type="EMBL" id="CAB3754127.1"/>
    </source>
</evidence>
<evidence type="ECO:0000313" key="2">
    <source>
        <dbReference type="Proteomes" id="UP000494363"/>
    </source>
</evidence>
<dbReference type="EMBL" id="CADIKH010000009">
    <property type="protein sequence ID" value="CAB3754127.1"/>
    <property type="molecule type" value="Genomic_DNA"/>
</dbReference>
<organism evidence="1 2">
    <name type="scientific">Paraburkholderia humisilvae</name>
    <dbReference type="NCBI Taxonomy" id="627669"/>
    <lineage>
        <taxon>Bacteria</taxon>
        <taxon>Pseudomonadati</taxon>
        <taxon>Pseudomonadota</taxon>
        <taxon>Betaproteobacteria</taxon>
        <taxon>Burkholderiales</taxon>
        <taxon>Burkholderiaceae</taxon>
        <taxon>Paraburkholderia</taxon>
    </lineage>
</organism>
<protein>
    <submittedName>
        <fullName evidence="1">Uncharacterized protein</fullName>
    </submittedName>
</protein>
<proteinExistence type="predicted"/>
<accession>A0A6J5DL12</accession>
<name>A0A6J5DL12_9BURK</name>
<keyword evidence="2" id="KW-1185">Reference proteome</keyword>
<gene>
    <name evidence="1" type="ORF">LMG29542_02257</name>
</gene>
<dbReference type="Proteomes" id="UP000494363">
    <property type="component" value="Unassembled WGS sequence"/>
</dbReference>